<reference evidence="1" key="1">
    <citation type="submission" date="2021-05" db="EMBL/GenBank/DDBJ databases">
        <authorList>
            <person name="Pietrasiak N."/>
            <person name="Ward R."/>
            <person name="Stajich J.E."/>
            <person name="Kurbessoian T."/>
        </authorList>
    </citation>
    <scope>NUCLEOTIDE SEQUENCE</scope>
    <source>
        <strain evidence="1">HA4357-MV3</strain>
    </source>
</reference>
<dbReference type="Proteomes" id="UP000813215">
    <property type="component" value="Unassembled WGS sequence"/>
</dbReference>
<dbReference type="SUPFAM" id="SSF53067">
    <property type="entry name" value="Actin-like ATPase domain"/>
    <property type="match status" value="1"/>
</dbReference>
<protein>
    <submittedName>
        <fullName evidence="1">Uncharacterized protein</fullName>
    </submittedName>
</protein>
<proteinExistence type="predicted"/>
<name>A0A9E3H7Z7_9NOST</name>
<dbReference type="Gene3D" id="3.30.420.40">
    <property type="match status" value="1"/>
</dbReference>
<dbReference type="EMBL" id="JAHHHW010000089">
    <property type="protein sequence ID" value="MBW4432640.1"/>
    <property type="molecule type" value="Genomic_DNA"/>
</dbReference>
<reference evidence="1" key="2">
    <citation type="journal article" date="2022" name="Microbiol. Resour. Announc.">
        <title>Metagenome Sequencing to Explore Phylogenomics of Terrestrial Cyanobacteria.</title>
        <authorList>
            <person name="Ward R.D."/>
            <person name="Stajich J.E."/>
            <person name="Johansen J.R."/>
            <person name="Huntemann M."/>
            <person name="Clum A."/>
            <person name="Foster B."/>
            <person name="Foster B."/>
            <person name="Roux S."/>
            <person name="Palaniappan K."/>
            <person name="Varghese N."/>
            <person name="Mukherjee S."/>
            <person name="Reddy T.B.K."/>
            <person name="Daum C."/>
            <person name="Copeland A."/>
            <person name="Chen I.A."/>
            <person name="Ivanova N.N."/>
            <person name="Kyrpides N.C."/>
            <person name="Shapiro N."/>
            <person name="Eloe-Fadrosh E.A."/>
            <person name="Pietrasiak N."/>
        </authorList>
    </citation>
    <scope>NUCLEOTIDE SEQUENCE</scope>
    <source>
        <strain evidence="1">HA4357-MV3</strain>
    </source>
</reference>
<gene>
    <name evidence="1" type="ORF">KME28_13130</name>
</gene>
<dbReference type="CDD" id="cd10227">
    <property type="entry name" value="ASKHA_NBD_ParM-like"/>
    <property type="match status" value="1"/>
</dbReference>
<sequence>MPRKKQEDVLVFQDVQTEQSEALTPQRIREPKKIIQLVIDAGRSSIKYQASTDRETGTPARKIDSLVCPVSSVPFGEQGAFSMSRSKDESNKDFIEYWVVGSAARLQGKEYVAMTDGYNHKVIYFPILCLGAIASLPNLYELSVGTSPRRRTLHINLSTLSLADPTELKKGISACKWITVDGIRYRLTFVKSGFLHYPEGYGASLWMQPKVADDKEFLTFDIGYGTSTVSQYSNYGSLPKRVAASPNGGGGVATLVRKFSKALRQGDSSDSIEREHLREMLETATITPDGKVSAFAPDGKDVGEALKAGISAWIQDSALTDAIADLSIKARRNKVGLCGGGFAIAPVHQMIRERLTSASVPDENLMLTDNPETIALSQMKQITGEANAQQAA</sequence>
<comment type="caution">
    <text evidence="1">The sequence shown here is derived from an EMBL/GenBank/DDBJ whole genome shotgun (WGS) entry which is preliminary data.</text>
</comment>
<accession>A0A9E3H7Z7</accession>
<evidence type="ECO:0000313" key="1">
    <source>
        <dbReference type="EMBL" id="MBW4432640.1"/>
    </source>
</evidence>
<organism evidence="1 2">
    <name type="scientific">Pelatocladus maniniholoensis HA4357-MV3</name>
    <dbReference type="NCBI Taxonomy" id="1117104"/>
    <lineage>
        <taxon>Bacteria</taxon>
        <taxon>Bacillati</taxon>
        <taxon>Cyanobacteriota</taxon>
        <taxon>Cyanophyceae</taxon>
        <taxon>Nostocales</taxon>
        <taxon>Nostocaceae</taxon>
        <taxon>Pelatocladus</taxon>
    </lineage>
</organism>
<evidence type="ECO:0000313" key="2">
    <source>
        <dbReference type="Proteomes" id="UP000813215"/>
    </source>
</evidence>
<dbReference type="InterPro" id="IPR043129">
    <property type="entry name" value="ATPase_NBD"/>
</dbReference>
<dbReference type="AlphaFoldDB" id="A0A9E3H7Z7"/>